<reference evidence="1 2" key="1">
    <citation type="submission" date="2020-02" db="EMBL/GenBank/DDBJ databases">
        <title>Comparative genomics of sulfur disproportionating microorganisms.</title>
        <authorList>
            <person name="Ward L.M."/>
            <person name="Bertran E."/>
            <person name="Johnston D.T."/>
        </authorList>
    </citation>
    <scope>NUCLEOTIDE SEQUENCE [LARGE SCALE GENOMIC DNA]</scope>
    <source>
        <strain evidence="1 2">DSM 100025</strain>
    </source>
</reference>
<dbReference type="InterPro" id="IPR005358">
    <property type="entry name" value="Puta_zinc/iron-chelating_dom"/>
</dbReference>
<accession>A0A6N9TTW9</accession>
<name>A0A6N9TTW9_DISTH</name>
<protein>
    <submittedName>
        <fullName evidence="1">YkgJ family cysteine cluster protein</fullName>
    </submittedName>
</protein>
<evidence type="ECO:0000313" key="2">
    <source>
        <dbReference type="Proteomes" id="UP000469346"/>
    </source>
</evidence>
<dbReference type="AlphaFoldDB" id="A0A6N9TTW9"/>
<proteinExistence type="predicted"/>
<comment type="caution">
    <text evidence="1">The sequence shown here is derived from an EMBL/GenBank/DDBJ whole genome shotgun (WGS) entry which is preliminary data.</text>
</comment>
<sequence>MSPEPEAYIDDSRRLTDDDTFVFACHPGCECFTRCCHDLSLVLMPYDILRLKRRLGLSSGEFLRRYTSVHVGQGSGLPVVTLKMEGADLRCPFLDPGSGCTVYEDRPSACRTYPLARMARRSKEMEGVEEFYFVVREPDCLGFREDRRWSVREWKENEGLGPYNAMNDAFGELLQAKTEVGVGAMDADQIEIFYLGCYDVDGFRASYLEGPSLDRYLEPPEVLEEIARDEEALLRHGMRWVKKKLFQGGCAACGAACGRGAPDDPDGVTPPGR</sequence>
<keyword evidence="2" id="KW-1185">Reference proteome</keyword>
<dbReference type="Pfam" id="PF03692">
    <property type="entry name" value="CxxCxxCC"/>
    <property type="match status" value="1"/>
</dbReference>
<dbReference type="EMBL" id="JAAGRR010000129">
    <property type="protein sequence ID" value="NDY43184.1"/>
    <property type="molecule type" value="Genomic_DNA"/>
</dbReference>
<dbReference type="Proteomes" id="UP000469346">
    <property type="component" value="Unassembled WGS sequence"/>
</dbReference>
<dbReference type="PANTHER" id="PTHR35866">
    <property type="entry name" value="PUTATIVE-RELATED"/>
    <property type="match status" value="1"/>
</dbReference>
<evidence type="ECO:0000313" key="1">
    <source>
        <dbReference type="EMBL" id="NDY43184.1"/>
    </source>
</evidence>
<gene>
    <name evidence="1" type="ORF">G3N55_10065</name>
</gene>
<dbReference type="PANTHER" id="PTHR35866:SF1">
    <property type="entry name" value="YKGJ FAMILY CYSTEINE CLUSTER PROTEIN"/>
    <property type="match status" value="1"/>
</dbReference>
<dbReference type="RefSeq" id="WP_163299297.1">
    <property type="nucleotide sequence ID" value="NZ_JAAGRR010000129.1"/>
</dbReference>
<organism evidence="1 2">
    <name type="scientific">Dissulfurirhabdus thermomarina</name>
    <dbReference type="NCBI Taxonomy" id="1765737"/>
    <lineage>
        <taxon>Bacteria</taxon>
        <taxon>Deltaproteobacteria</taxon>
        <taxon>Dissulfurirhabdaceae</taxon>
        <taxon>Dissulfurirhabdus</taxon>
    </lineage>
</organism>